<dbReference type="InterPro" id="IPR043472">
    <property type="entry name" value="Macro_dom-like"/>
</dbReference>
<dbReference type="Proteomes" id="UP000231419">
    <property type="component" value="Segment"/>
</dbReference>
<proteinExistence type="predicted"/>
<dbReference type="Pfam" id="PF01661">
    <property type="entry name" value="Macro"/>
    <property type="match status" value="1"/>
</dbReference>
<dbReference type="OrthoDB" id="15963at10239"/>
<dbReference type="PANTHER" id="PTHR12521">
    <property type="entry name" value="PROTEIN C6ORF130"/>
    <property type="match status" value="1"/>
</dbReference>
<dbReference type="PANTHER" id="PTHR12521:SF0">
    <property type="entry name" value="ADP-RIBOSE GLYCOHYDROLASE OARD1"/>
    <property type="match status" value="1"/>
</dbReference>
<protein>
    <submittedName>
        <fullName evidence="2">ADP ribose-1-P processing protein</fullName>
    </submittedName>
</protein>
<dbReference type="CDD" id="cd02901">
    <property type="entry name" value="Macro_Poa1p-like"/>
    <property type="match status" value="1"/>
</dbReference>
<dbReference type="SUPFAM" id="SSF52949">
    <property type="entry name" value="Macro domain-like"/>
    <property type="match status" value="1"/>
</dbReference>
<dbReference type="Gene3D" id="3.40.220.10">
    <property type="entry name" value="Leucine Aminopeptidase, subunit E, domain 1"/>
    <property type="match status" value="1"/>
</dbReference>
<dbReference type="InterPro" id="IPR050892">
    <property type="entry name" value="ADP-ribose_metab_enzymes"/>
</dbReference>
<organism evidence="2 3">
    <name type="scientific">Rhodococcus phage Trina</name>
    <dbReference type="NCBI Taxonomy" id="2027905"/>
    <lineage>
        <taxon>Viruses</taxon>
        <taxon>Duplodnaviria</taxon>
        <taxon>Heunggongvirae</taxon>
        <taxon>Uroviricota</taxon>
        <taxon>Caudoviricetes</taxon>
        <taxon>Trinavirus</taxon>
        <taxon>Trinavirus trina</taxon>
    </lineage>
</organism>
<dbReference type="EMBL" id="MF668286">
    <property type="protein sequence ID" value="ASZ75032.1"/>
    <property type="molecule type" value="Genomic_DNA"/>
</dbReference>
<sequence length="146" mass="16527">MIKHFEGDLFTSESEAIGHGVNTWGIMGGGIAVEFRKRYPDMYEHYNHVCKNTDDADLVGKAYIWYDESGKVIANLFSQDKPGPNARYSWTMQAIKKTLDELEAQGITSLAIPKIGSGIGGLKWADMYYYLVDEFNDHPVDLHLYI</sequence>
<evidence type="ECO:0000313" key="3">
    <source>
        <dbReference type="Proteomes" id="UP000231419"/>
    </source>
</evidence>
<name>A0A2D1A2J6_9CAUD</name>
<dbReference type="InterPro" id="IPR002589">
    <property type="entry name" value="Macro_dom"/>
</dbReference>
<dbReference type="GO" id="GO:0140291">
    <property type="term" value="P:peptidyl-glutamate ADP-deribosylation"/>
    <property type="evidence" value="ECO:0007669"/>
    <property type="project" value="TreeGrafter"/>
</dbReference>
<reference evidence="3" key="1">
    <citation type="submission" date="2017-08" db="EMBL/GenBank/DDBJ databases">
        <authorList>
            <person name="de Groot N.N."/>
        </authorList>
    </citation>
    <scope>NUCLEOTIDE SEQUENCE [LARGE SCALE GENOMIC DNA]</scope>
</reference>
<gene>
    <name evidence="2" type="ORF">SEA_TRINA_253</name>
</gene>
<dbReference type="SMART" id="SM00506">
    <property type="entry name" value="A1pp"/>
    <property type="match status" value="1"/>
</dbReference>
<evidence type="ECO:0000313" key="2">
    <source>
        <dbReference type="EMBL" id="ASZ75032.1"/>
    </source>
</evidence>
<feature type="domain" description="Macro" evidence="1">
    <location>
        <begin position="1"/>
        <end position="146"/>
    </location>
</feature>
<accession>A0A2D1A2J6</accession>
<evidence type="ECO:0000259" key="1">
    <source>
        <dbReference type="PROSITE" id="PS51154"/>
    </source>
</evidence>
<dbReference type="PROSITE" id="PS51154">
    <property type="entry name" value="MACRO"/>
    <property type="match status" value="1"/>
</dbReference>
<keyword evidence="3" id="KW-1185">Reference proteome</keyword>